<name>A0A1H9SWD8_9LACT</name>
<dbReference type="GO" id="GO:0006950">
    <property type="term" value="P:response to stress"/>
    <property type="evidence" value="ECO:0007669"/>
    <property type="project" value="TreeGrafter"/>
</dbReference>
<dbReference type="STRING" id="142588.SAMN04488559_10992"/>
<dbReference type="OrthoDB" id="6462103at2"/>
<gene>
    <name evidence="2" type="ORF">SAMN04488559_10992</name>
</gene>
<dbReference type="AlphaFoldDB" id="A0A1H9SWD8"/>
<evidence type="ECO:0000259" key="1">
    <source>
        <dbReference type="PROSITE" id="PS50995"/>
    </source>
</evidence>
<sequence>MTSQTSTPTTIGNKEQYYRQYIYHLSKAFWKAIEDDWDNLLKYTNLSIHEYTILTFLNANGNLTISALAQLGLMHISTAQNASHKLQKANYLTLQKSTIDKRTTYATITDKGRKILGDIEQKWDKTDSTLFEKTTNMSQFFGQEPDFREVAILLKSYYGESLFSQMILEEESLATGA</sequence>
<organism evidence="2 3">
    <name type="scientific">Isobaculum melis</name>
    <dbReference type="NCBI Taxonomy" id="142588"/>
    <lineage>
        <taxon>Bacteria</taxon>
        <taxon>Bacillati</taxon>
        <taxon>Bacillota</taxon>
        <taxon>Bacilli</taxon>
        <taxon>Lactobacillales</taxon>
        <taxon>Carnobacteriaceae</taxon>
        <taxon>Isobaculum</taxon>
    </lineage>
</organism>
<dbReference type="RefSeq" id="WP_092652316.1">
    <property type="nucleotide sequence ID" value="NZ_FOHA01000009.1"/>
</dbReference>
<dbReference type="Gene3D" id="1.10.10.10">
    <property type="entry name" value="Winged helix-like DNA-binding domain superfamily/Winged helix DNA-binding domain"/>
    <property type="match status" value="1"/>
</dbReference>
<dbReference type="SUPFAM" id="SSF46785">
    <property type="entry name" value="Winged helix' DNA-binding domain"/>
    <property type="match status" value="1"/>
</dbReference>
<dbReference type="PANTHER" id="PTHR33164">
    <property type="entry name" value="TRANSCRIPTIONAL REGULATOR, MARR FAMILY"/>
    <property type="match status" value="1"/>
</dbReference>
<proteinExistence type="predicted"/>
<dbReference type="EMBL" id="FOHA01000009">
    <property type="protein sequence ID" value="SER89216.1"/>
    <property type="molecule type" value="Genomic_DNA"/>
</dbReference>
<evidence type="ECO:0000313" key="3">
    <source>
        <dbReference type="Proteomes" id="UP000198948"/>
    </source>
</evidence>
<dbReference type="InterPro" id="IPR000835">
    <property type="entry name" value="HTH_MarR-typ"/>
</dbReference>
<evidence type="ECO:0000313" key="2">
    <source>
        <dbReference type="EMBL" id="SER89216.1"/>
    </source>
</evidence>
<accession>A0A1H9SWD8</accession>
<keyword evidence="3" id="KW-1185">Reference proteome</keyword>
<dbReference type="SMART" id="SM00347">
    <property type="entry name" value="HTH_MARR"/>
    <property type="match status" value="1"/>
</dbReference>
<protein>
    <submittedName>
        <fullName evidence="2">MarR family protein</fullName>
    </submittedName>
</protein>
<dbReference type="InterPro" id="IPR036390">
    <property type="entry name" value="WH_DNA-bd_sf"/>
</dbReference>
<dbReference type="InterPro" id="IPR039422">
    <property type="entry name" value="MarR/SlyA-like"/>
</dbReference>
<dbReference type="PANTHER" id="PTHR33164:SF58">
    <property type="entry name" value="DNA-BINDING TRANSCRIPTIONAL REPRESSOR SCOC"/>
    <property type="match status" value="1"/>
</dbReference>
<dbReference type="Pfam" id="PF01047">
    <property type="entry name" value="MarR"/>
    <property type="match status" value="1"/>
</dbReference>
<reference evidence="2 3" key="1">
    <citation type="submission" date="2016-10" db="EMBL/GenBank/DDBJ databases">
        <authorList>
            <person name="de Groot N.N."/>
        </authorList>
    </citation>
    <scope>NUCLEOTIDE SEQUENCE [LARGE SCALE GENOMIC DNA]</scope>
    <source>
        <strain evidence="2 3">DSM 13760</strain>
    </source>
</reference>
<dbReference type="PROSITE" id="PS50995">
    <property type="entry name" value="HTH_MARR_2"/>
    <property type="match status" value="1"/>
</dbReference>
<feature type="domain" description="HTH marR-type" evidence="1">
    <location>
        <begin position="15"/>
        <end position="159"/>
    </location>
</feature>
<dbReference type="InterPro" id="IPR036388">
    <property type="entry name" value="WH-like_DNA-bd_sf"/>
</dbReference>
<dbReference type="GO" id="GO:0003700">
    <property type="term" value="F:DNA-binding transcription factor activity"/>
    <property type="evidence" value="ECO:0007669"/>
    <property type="project" value="InterPro"/>
</dbReference>
<dbReference type="Proteomes" id="UP000198948">
    <property type="component" value="Unassembled WGS sequence"/>
</dbReference>